<organism evidence="1 2">
    <name type="scientific">Gossypium gossypioides</name>
    <name type="common">Mexican cotton</name>
    <name type="synonym">Selera gossypioides</name>
    <dbReference type="NCBI Taxonomy" id="34282"/>
    <lineage>
        <taxon>Eukaryota</taxon>
        <taxon>Viridiplantae</taxon>
        <taxon>Streptophyta</taxon>
        <taxon>Embryophyta</taxon>
        <taxon>Tracheophyta</taxon>
        <taxon>Spermatophyta</taxon>
        <taxon>Magnoliopsida</taxon>
        <taxon>eudicotyledons</taxon>
        <taxon>Gunneridae</taxon>
        <taxon>Pentapetalae</taxon>
        <taxon>rosids</taxon>
        <taxon>malvids</taxon>
        <taxon>Malvales</taxon>
        <taxon>Malvaceae</taxon>
        <taxon>Malvoideae</taxon>
        <taxon>Gossypium</taxon>
    </lineage>
</organism>
<evidence type="ECO:0000313" key="1">
    <source>
        <dbReference type="EMBL" id="MBA0755813.1"/>
    </source>
</evidence>
<gene>
    <name evidence="1" type="ORF">Gogos_020923</name>
</gene>
<dbReference type="AlphaFoldDB" id="A0A7J9D518"/>
<reference evidence="1 2" key="1">
    <citation type="journal article" date="2019" name="Genome Biol. Evol.">
        <title>Insights into the evolution of the New World diploid cottons (Gossypium, subgenus Houzingenia) based on genome sequencing.</title>
        <authorList>
            <person name="Grover C.E."/>
            <person name="Arick M.A. 2nd"/>
            <person name="Thrash A."/>
            <person name="Conover J.L."/>
            <person name="Sanders W.S."/>
            <person name="Peterson D.G."/>
            <person name="Frelichowski J.E."/>
            <person name="Scheffler J.A."/>
            <person name="Scheffler B.E."/>
            <person name="Wendel J.F."/>
        </authorList>
    </citation>
    <scope>NUCLEOTIDE SEQUENCE [LARGE SCALE GENOMIC DNA]</scope>
    <source>
        <strain evidence="1">5</strain>
        <tissue evidence="1">Leaf</tissue>
    </source>
</reference>
<name>A0A7J9D518_GOSGO</name>
<dbReference type="Proteomes" id="UP000593579">
    <property type="component" value="Unassembled WGS sequence"/>
</dbReference>
<protein>
    <submittedName>
        <fullName evidence="1">Uncharacterized protein</fullName>
    </submittedName>
</protein>
<dbReference type="EMBL" id="JABEZY010271880">
    <property type="protein sequence ID" value="MBA0755813.1"/>
    <property type="molecule type" value="Genomic_DNA"/>
</dbReference>
<proteinExistence type="predicted"/>
<accession>A0A7J9D518</accession>
<keyword evidence="2" id="KW-1185">Reference proteome</keyword>
<comment type="caution">
    <text evidence="1">The sequence shown here is derived from an EMBL/GenBank/DDBJ whole genome shotgun (WGS) entry which is preliminary data.</text>
</comment>
<sequence>MYVEEQERVDSLDVRSSYLYGSTVTFGRICNRRISSGELRGYFQMRSYIGMEILIGDWPSVNSRMGVMVIKRKLVRWPMHEIRLTE</sequence>
<dbReference type="OrthoDB" id="1001518at2759"/>
<evidence type="ECO:0000313" key="2">
    <source>
        <dbReference type="Proteomes" id="UP000593579"/>
    </source>
</evidence>